<dbReference type="Proteomes" id="UP000053937">
    <property type="component" value="Unassembled WGS sequence"/>
</dbReference>
<feature type="transmembrane region" description="Helical" evidence="2">
    <location>
        <begin position="68"/>
        <end position="85"/>
    </location>
</feature>
<sequence>MEQEVPVTIHNSGEPKQETPSANPIPEPVRELGSTVSDAVSSFMESEQYEQLKQTATKVKTYIRDNPVPAMLYTLGAGAVLGFLLKKKH</sequence>
<feature type="region of interest" description="Disordered" evidence="1">
    <location>
        <begin position="1"/>
        <end position="28"/>
    </location>
</feature>
<evidence type="ECO:0000313" key="4">
    <source>
        <dbReference type="Proteomes" id="UP000053937"/>
    </source>
</evidence>
<evidence type="ECO:0008006" key="5">
    <source>
        <dbReference type="Google" id="ProtNLM"/>
    </source>
</evidence>
<name>A0A101JQA4_CHLLI</name>
<comment type="caution">
    <text evidence="3">The sequence shown here is derived from an EMBL/GenBank/DDBJ whole genome shotgun (WGS) entry which is preliminary data.</text>
</comment>
<keyword evidence="2" id="KW-0812">Transmembrane</keyword>
<reference evidence="3 4" key="1">
    <citation type="submission" date="2015-10" db="EMBL/GenBank/DDBJ databases">
        <title>Draft Genome Sequence of Chlorobium limicola strain Frasassi Growing under Artificial Lighting in the Frasassi Cave System.</title>
        <authorList>
            <person name="Mansor M."/>
            <person name="Macalady J."/>
        </authorList>
    </citation>
    <scope>NUCLEOTIDE SEQUENCE [LARGE SCALE GENOMIC DNA]</scope>
    <source>
        <strain evidence="3 4">Frasassi</strain>
    </source>
</reference>
<evidence type="ECO:0000256" key="1">
    <source>
        <dbReference type="SAM" id="MobiDB-lite"/>
    </source>
</evidence>
<accession>A0A101JQA4</accession>
<keyword evidence="4" id="KW-1185">Reference proteome</keyword>
<evidence type="ECO:0000256" key="2">
    <source>
        <dbReference type="SAM" id="Phobius"/>
    </source>
</evidence>
<keyword evidence="2" id="KW-1133">Transmembrane helix</keyword>
<dbReference type="AlphaFoldDB" id="A0A101JQA4"/>
<gene>
    <name evidence="3" type="ORF">ASB62_04060</name>
</gene>
<dbReference type="OrthoDB" id="595238at2"/>
<organism evidence="3 4">
    <name type="scientific">Chlorobium limicola</name>
    <dbReference type="NCBI Taxonomy" id="1092"/>
    <lineage>
        <taxon>Bacteria</taxon>
        <taxon>Pseudomonadati</taxon>
        <taxon>Chlorobiota</taxon>
        <taxon>Chlorobiia</taxon>
        <taxon>Chlorobiales</taxon>
        <taxon>Chlorobiaceae</taxon>
        <taxon>Chlorobium/Pelodictyon group</taxon>
        <taxon>Chlorobium</taxon>
    </lineage>
</organism>
<protein>
    <recommendedName>
        <fullName evidence="5">DUF883 domain-containing protein</fullName>
    </recommendedName>
</protein>
<dbReference type="RefSeq" id="WP_059138739.1">
    <property type="nucleotide sequence ID" value="NZ_LMBR01000092.1"/>
</dbReference>
<evidence type="ECO:0000313" key="3">
    <source>
        <dbReference type="EMBL" id="KUL30456.1"/>
    </source>
</evidence>
<keyword evidence="2" id="KW-0472">Membrane</keyword>
<proteinExistence type="predicted"/>
<dbReference type="EMBL" id="LMBR01000092">
    <property type="protein sequence ID" value="KUL30456.1"/>
    <property type="molecule type" value="Genomic_DNA"/>
</dbReference>